<dbReference type="EMBL" id="CP025491">
    <property type="protein sequence ID" value="AUH71234.1"/>
    <property type="molecule type" value="Genomic_DNA"/>
</dbReference>
<dbReference type="PATRIC" id="fig|28087.4.peg.2606"/>
<dbReference type="Pfam" id="PF05164">
    <property type="entry name" value="ZapA"/>
    <property type="match status" value="1"/>
</dbReference>
<evidence type="ECO:0000256" key="1">
    <source>
        <dbReference type="ARBA" id="ARBA00010074"/>
    </source>
</evidence>
<keyword evidence="4" id="KW-0132">Cell division</keyword>
<organism evidence="4 5">
    <name type="scientific">Legionella sainthelensi</name>
    <dbReference type="NCBI Taxonomy" id="28087"/>
    <lineage>
        <taxon>Bacteria</taxon>
        <taxon>Pseudomonadati</taxon>
        <taxon>Pseudomonadota</taxon>
        <taxon>Gammaproteobacteria</taxon>
        <taxon>Legionellales</taxon>
        <taxon>Legionellaceae</taxon>
        <taxon>Legionella</taxon>
    </lineage>
</organism>
<reference evidence="3 6" key="2">
    <citation type="submission" date="2017-12" db="EMBL/GenBank/DDBJ databases">
        <title>Legionella sainthelensi LA01-117, whole genome sequence of a clinical isolate from New Zealand.</title>
        <authorList>
            <person name="Cree S.L."/>
            <person name="Slow S."/>
            <person name="Kennedy M.A."/>
            <person name="Murdoch D.R."/>
            <person name="Biggs P.J."/>
            <person name="Anderson T."/>
        </authorList>
    </citation>
    <scope>NUCLEOTIDE SEQUENCE [LARGE SCALE GENOMIC DNA]</scope>
    <source>
        <strain evidence="3 6">LA01-117</strain>
    </source>
</reference>
<evidence type="ECO:0000313" key="3">
    <source>
        <dbReference type="EMBL" id="AUH71234.1"/>
    </source>
</evidence>
<gene>
    <name evidence="4" type="primary">zapA</name>
    <name evidence="3" type="ORF">CAB17_03515</name>
    <name evidence="4" type="ORF">Lsai_2421</name>
</gene>
<keyword evidence="2" id="KW-0175">Coiled coil</keyword>
<dbReference type="AlphaFoldDB" id="A0A0W0YD40"/>
<name>A0A0W0YD40_9GAMM</name>
<evidence type="ECO:0000256" key="2">
    <source>
        <dbReference type="ARBA" id="ARBA00023054"/>
    </source>
</evidence>
<evidence type="ECO:0000313" key="6">
    <source>
        <dbReference type="Proteomes" id="UP000234343"/>
    </source>
</evidence>
<keyword evidence="4" id="KW-0131">Cell cycle</keyword>
<dbReference type="EMBL" id="LNYV01000036">
    <property type="protein sequence ID" value="KTD54829.1"/>
    <property type="molecule type" value="Genomic_DNA"/>
</dbReference>
<dbReference type="Gene3D" id="1.20.5.50">
    <property type="match status" value="1"/>
</dbReference>
<dbReference type="RefSeq" id="WP_027270492.1">
    <property type="nucleotide sequence ID" value="NZ_CAAAJE010000008.1"/>
</dbReference>
<sequence length="107" mass="12219">MTHMKTCTIKLLNATYEIKCPEGEEANLHLAVQKLNNQILINKKKSKQLDNLQTLLLAALDISHELILCKNKQAYQQHQVTQFITSLENKINKMVDGELLESITETD</sequence>
<dbReference type="InterPro" id="IPR042233">
    <property type="entry name" value="Cell_div_ZapA_N"/>
</dbReference>
<evidence type="ECO:0000313" key="5">
    <source>
        <dbReference type="Proteomes" id="UP000054621"/>
    </source>
</evidence>
<dbReference type="GO" id="GO:0051301">
    <property type="term" value="P:cell division"/>
    <property type="evidence" value="ECO:0007669"/>
    <property type="project" value="UniProtKB-KW"/>
</dbReference>
<reference evidence="4 5" key="1">
    <citation type="submission" date="2015-11" db="EMBL/GenBank/DDBJ databases">
        <title>Genomic analysis of 38 Legionella species identifies large and diverse effector repertoires.</title>
        <authorList>
            <person name="Burstein D."/>
            <person name="Amaro F."/>
            <person name="Zusman T."/>
            <person name="Lifshitz Z."/>
            <person name="Cohen O."/>
            <person name="Gilbert J.A."/>
            <person name="Pupko T."/>
            <person name="Shuman H.A."/>
            <person name="Segal G."/>
        </authorList>
    </citation>
    <scope>NUCLEOTIDE SEQUENCE [LARGE SCALE GENOMIC DNA]</scope>
    <source>
        <strain evidence="4 5">Mt.St.Helens-4</strain>
    </source>
</reference>
<dbReference type="InterPro" id="IPR007838">
    <property type="entry name" value="Cell_div_ZapA-like"/>
</dbReference>
<dbReference type="SUPFAM" id="SSF102829">
    <property type="entry name" value="Cell division protein ZapA-like"/>
    <property type="match status" value="1"/>
</dbReference>
<dbReference type="InterPro" id="IPR036192">
    <property type="entry name" value="Cell_div_ZapA-like_sf"/>
</dbReference>
<dbReference type="KEGG" id="lsh:CAB17_03515"/>
<dbReference type="Proteomes" id="UP000054621">
    <property type="component" value="Unassembled WGS sequence"/>
</dbReference>
<evidence type="ECO:0000313" key="4">
    <source>
        <dbReference type="EMBL" id="KTD54829.1"/>
    </source>
</evidence>
<proteinExistence type="inferred from homology"/>
<dbReference type="STRING" id="28087.Lsai_2421"/>
<protein>
    <submittedName>
        <fullName evidence="4">Cell division protein ZapA</fullName>
    </submittedName>
</protein>
<dbReference type="eggNOG" id="COG3027">
    <property type="taxonomic scope" value="Bacteria"/>
</dbReference>
<keyword evidence="6" id="KW-1185">Reference proteome</keyword>
<accession>A0A0W0YD40</accession>
<dbReference type="OrthoDB" id="5772359at2"/>
<comment type="similarity">
    <text evidence="1">Belongs to the ZapA family. Type 1 subfamily.</text>
</comment>
<dbReference type="Gene3D" id="3.30.160.880">
    <property type="entry name" value="Cell division protein ZapA protomer, N-terminal domain"/>
    <property type="match status" value="1"/>
</dbReference>
<dbReference type="Proteomes" id="UP000234343">
    <property type="component" value="Chromosome"/>
</dbReference>